<dbReference type="EMBL" id="JAWWNJ010000034">
    <property type="protein sequence ID" value="KAK7025033.1"/>
    <property type="molecule type" value="Genomic_DNA"/>
</dbReference>
<comment type="caution">
    <text evidence="1">The sequence shown here is derived from an EMBL/GenBank/DDBJ whole genome shotgun (WGS) entry which is preliminary data.</text>
</comment>
<name>A0AAW0BFG9_9AGAR</name>
<reference evidence="1 2" key="1">
    <citation type="journal article" date="2024" name="J Genomics">
        <title>Draft genome sequencing and assembly of Favolaschia claudopus CIRM-BRFM 2984 isolated from oak limbs.</title>
        <authorList>
            <person name="Navarro D."/>
            <person name="Drula E."/>
            <person name="Chaduli D."/>
            <person name="Cazenave R."/>
            <person name="Ahrendt S."/>
            <person name="Wang J."/>
            <person name="Lipzen A."/>
            <person name="Daum C."/>
            <person name="Barry K."/>
            <person name="Grigoriev I.V."/>
            <person name="Favel A."/>
            <person name="Rosso M.N."/>
            <person name="Martin F."/>
        </authorList>
    </citation>
    <scope>NUCLEOTIDE SEQUENCE [LARGE SCALE GENOMIC DNA]</scope>
    <source>
        <strain evidence="1 2">CIRM-BRFM 2984</strain>
    </source>
</reference>
<dbReference type="AlphaFoldDB" id="A0AAW0BFG9"/>
<proteinExistence type="predicted"/>
<evidence type="ECO:0000313" key="2">
    <source>
        <dbReference type="Proteomes" id="UP001362999"/>
    </source>
</evidence>
<gene>
    <name evidence="1" type="ORF">R3P38DRAFT_3533212</name>
</gene>
<sequence length="225" mass="25806">MSSRSHARAVFHEVSTPSSPFQFHRLVDILQQRQGYPLYTPEIDEVVSRAFLGQETSRDSRKSAFRKTIDAEREVDIEGSVERALESFQARGDALYAGLIFGPDMPPLDATLKYTDVGSKYRLFYHPMFPTSPYPADAPYIFNVYIGRYGRSKNSILNWKQEPIVVKQQNLFGEWRDMTCLVAPASSRMRISFRESEADGQEVVVVHEFVFPPDPRENVRVHLLV</sequence>
<protein>
    <submittedName>
        <fullName evidence="1">Uncharacterized protein</fullName>
    </submittedName>
</protein>
<evidence type="ECO:0000313" key="1">
    <source>
        <dbReference type="EMBL" id="KAK7025033.1"/>
    </source>
</evidence>
<accession>A0AAW0BFG9</accession>
<organism evidence="1 2">
    <name type="scientific">Favolaschia claudopus</name>
    <dbReference type="NCBI Taxonomy" id="2862362"/>
    <lineage>
        <taxon>Eukaryota</taxon>
        <taxon>Fungi</taxon>
        <taxon>Dikarya</taxon>
        <taxon>Basidiomycota</taxon>
        <taxon>Agaricomycotina</taxon>
        <taxon>Agaricomycetes</taxon>
        <taxon>Agaricomycetidae</taxon>
        <taxon>Agaricales</taxon>
        <taxon>Marasmiineae</taxon>
        <taxon>Mycenaceae</taxon>
        <taxon>Favolaschia</taxon>
    </lineage>
</organism>
<dbReference type="Proteomes" id="UP001362999">
    <property type="component" value="Unassembled WGS sequence"/>
</dbReference>
<keyword evidence="2" id="KW-1185">Reference proteome</keyword>